<name>A0ABT6YT32_9BACT</name>
<evidence type="ECO:0000259" key="1">
    <source>
        <dbReference type="Pfam" id="PF08239"/>
    </source>
</evidence>
<dbReference type="EMBL" id="JASHID010000020">
    <property type="protein sequence ID" value="MDI9866762.1"/>
    <property type="molecule type" value="Genomic_DNA"/>
</dbReference>
<feature type="domain" description="SH3b" evidence="1">
    <location>
        <begin position="185"/>
        <end position="220"/>
    </location>
</feature>
<reference evidence="2 3" key="1">
    <citation type="submission" date="2023-05" db="EMBL/GenBank/DDBJ databases">
        <title>Novel species of genus Flectobacillus isolated from stream in China.</title>
        <authorList>
            <person name="Lu H."/>
        </authorList>
    </citation>
    <scope>NUCLEOTIDE SEQUENCE [LARGE SCALE GENOMIC DNA]</scope>
    <source>
        <strain evidence="2 3">DC10W</strain>
    </source>
</reference>
<accession>A0ABT6YT32</accession>
<protein>
    <submittedName>
        <fullName evidence="2">SH3 domain-containing protein</fullName>
    </submittedName>
</protein>
<sequence length="221" mass="25988">MKKLYLLPFIIILSLTTKGQSRNPKKIFELGIWKGTITTDVSSKLEYYSLIKFPRVFQITINNNEIVGYGENIQGYSNIKEEILKTTDLNSSGRYLCFCNKKDSLLSCNFPDFSTSDTSFSFSGTDIFDFTFKRKINKKTYSQIIKVLSEEQYNYFRELLYYTSYVKNIKAYLYSNKVIPTKMYLIKGDEVEILEEKGEWLKIRYYGKKTIEGWIKRSDVE</sequence>
<dbReference type="RefSeq" id="WP_283328639.1">
    <property type="nucleotide sequence ID" value="NZ_JASHIC010000022.1"/>
</dbReference>
<evidence type="ECO:0000313" key="2">
    <source>
        <dbReference type="EMBL" id="MDI9866762.1"/>
    </source>
</evidence>
<dbReference type="Gene3D" id="2.30.30.40">
    <property type="entry name" value="SH3 Domains"/>
    <property type="match status" value="1"/>
</dbReference>
<comment type="caution">
    <text evidence="2">The sequence shown here is derived from an EMBL/GenBank/DDBJ whole genome shotgun (WGS) entry which is preliminary data.</text>
</comment>
<dbReference type="Proteomes" id="UP001236569">
    <property type="component" value="Unassembled WGS sequence"/>
</dbReference>
<proteinExistence type="predicted"/>
<dbReference type="Pfam" id="PF08239">
    <property type="entry name" value="SH3_3"/>
    <property type="match status" value="1"/>
</dbReference>
<dbReference type="InterPro" id="IPR003646">
    <property type="entry name" value="SH3-like_bac-type"/>
</dbReference>
<keyword evidence="3" id="KW-1185">Reference proteome</keyword>
<organism evidence="2 3">
    <name type="scientific">Flectobacillus longus</name>
    <dbReference type="NCBI Taxonomy" id="2984207"/>
    <lineage>
        <taxon>Bacteria</taxon>
        <taxon>Pseudomonadati</taxon>
        <taxon>Bacteroidota</taxon>
        <taxon>Cytophagia</taxon>
        <taxon>Cytophagales</taxon>
        <taxon>Flectobacillaceae</taxon>
        <taxon>Flectobacillus</taxon>
    </lineage>
</organism>
<gene>
    <name evidence="2" type="ORF">QM480_20660</name>
</gene>
<evidence type="ECO:0000313" key="3">
    <source>
        <dbReference type="Proteomes" id="UP001236569"/>
    </source>
</evidence>